<dbReference type="Gene3D" id="1.20.1740.10">
    <property type="entry name" value="Amino acid/polyamine transporter I"/>
    <property type="match status" value="1"/>
</dbReference>
<comment type="subcellular location">
    <subcellularLocation>
        <location evidence="1">Membrane</location>
        <topology evidence="1">Multi-pass membrane protein</topology>
    </subcellularLocation>
</comment>
<dbReference type="GO" id="GO:0055085">
    <property type="term" value="P:transmembrane transport"/>
    <property type="evidence" value="ECO:0007669"/>
    <property type="project" value="InterPro"/>
</dbReference>
<keyword evidence="4 8" id="KW-0812">Transmembrane</keyword>
<evidence type="ECO:0000256" key="4">
    <source>
        <dbReference type="ARBA" id="ARBA00022692"/>
    </source>
</evidence>
<evidence type="ECO:0000256" key="7">
    <source>
        <dbReference type="ARBA" id="ARBA00023136"/>
    </source>
</evidence>
<keyword evidence="5" id="KW-0029">Amino-acid transport</keyword>
<gene>
    <name evidence="10" type="ORF">D806_060690</name>
</gene>
<feature type="transmembrane region" description="Helical" evidence="8">
    <location>
        <begin position="167"/>
        <end position="185"/>
    </location>
</feature>
<comment type="similarity">
    <text evidence="2">Belongs to the amino acid-polyamine-organocation (APC) superfamily. Amino acid transporter (AAT) (TC 2.A.3.1) family.</text>
</comment>
<evidence type="ECO:0000259" key="9">
    <source>
        <dbReference type="Pfam" id="PF00324"/>
    </source>
</evidence>
<evidence type="ECO:0000256" key="8">
    <source>
        <dbReference type="SAM" id="Phobius"/>
    </source>
</evidence>
<feature type="transmembrane region" description="Helical" evidence="8">
    <location>
        <begin position="247"/>
        <end position="268"/>
    </location>
</feature>
<feature type="transmembrane region" description="Helical" evidence="8">
    <location>
        <begin position="406"/>
        <end position="429"/>
    </location>
</feature>
<evidence type="ECO:0000256" key="3">
    <source>
        <dbReference type="ARBA" id="ARBA00022448"/>
    </source>
</evidence>
<organism evidence="10 11">
    <name type="scientific">Mycolicibacterium smegmatis (strain MKD8)</name>
    <name type="common">Mycobacterium smegmatis</name>
    <dbReference type="NCBI Taxonomy" id="1214915"/>
    <lineage>
        <taxon>Bacteria</taxon>
        <taxon>Bacillati</taxon>
        <taxon>Actinomycetota</taxon>
        <taxon>Actinomycetes</taxon>
        <taxon>Mycobacteriales</taxon>
        <taxon>Mycobacteriaceae</taxon>
        <taxon>Mycolicibacterium</taxon>
    </lineage>
</organism>
<feature type="transmembrane region" description="Helical" evidence="8">
    <location>
        <begin position="288"/>
        <end position="306"/>
    </location>
</feature>
<dbReference type="FunFam" id="1.20.1740.10:FF:000001">
    <property type="entry name" value="Amino acid permease"/>
    <property type="match status" value="1"/>
</dbReference>
<evidence type="ECO:0000313" key="11">
    <source>
        <dbReference type="Proteomes" id="UP000011200"/>
    </source>
</evidence>
<evidence type="ECO:0000313" key="10">
    <source>
        <dbReference type="EMBL" id="AWT57008.1"/>
    </source>
</evidence>
<sequence>MLESRSDLSSSDEPRSGLARSLKTRHMTMIAIGGAIGAGLFVGSGAVIKTAGPAAIVSYVVAGALVLCTLRMLGEMVVAKPRTGAFADYARIGIGPWAGFTLGWLYWYYYVIIIAVEAVAGAQILSVWVGLPLWLMAMLLMAALTLTNLISVRWFGEFEFWFSGIKVAAIVSFIVVGLLWVFGVWPGDTNGLTNLVAHGGFAPNGFGSIFGAVVVVIFAFGGAEIVTIAAAESAEPAKSVARATTGVIWRIILFYVGSIFLVVCILPWNDASVLSSPYVAALEKLQIPGAGLIMNIVILTAVLSVLNSSIYTSSRMLRVLASHGDAPQWLVRTNTRGVPTRAILASTVVGWVSVVLAYIAPDSLFLFLVNSCGVVAIFMYVMIGVSELRVRRAIEREDPAKLTLKMWFFPYLPIAVIACFVLVLVAMLFDADQRVQLLASVVSLAVVLLAYALRKRHGQVPAAAGAVTEGAATGAADAKEAARTDE</sequence>
<dbReference type="AlphaFoldDB" id="A0A2U9PZ56"/>
<protein>
    <submittedName>
        <fullName evidence="10">Gaba permease</fullName>
    </submittedName>
</protein>
<keyword evidence="3" id="KW-0813">Transport</keyword>
<name>A0A2U9PZ56_MYCSE</name>
<feature type="transmembrane region" description="Helical" evidence="8">
    <location>
        <begin position="29"/>
        <end position="48"/>
    </location>
</feature>
<proteinExistence type="inferred from homology"/>
<accession>A0A2U9PZ56</accession>
<dbReference type="InterPro" id="IPR004841">
    <property type="entry name" value="AA-permease/SLC12A_dom"/>
</dbReference>
<feature type="transmembrane region" description="Helical" evidence="8">
    <location>
        <begin position="365"/>
        <end position="385"/>
    </location>
</feature>
<evidence type="ECO:0000256" key="6">
    <source>
        <dbReference type="ARBA" id="ARBA00022989"/>
    </source>
</evidence>
<evidence type="ECO:0000256" key="2">
    <source>
        <dbReference type="ARBA" id="ARBA00008583"/>
    </source>
</evidence>
<dbReference type="GO" id="GO:0016020">
    <property type="term" value="C:membrane"/>
    <property type="evidence" value="ECO:0007669"/>
    <property type="project" value="UniProtKB-SubCell"/>
</dbReference>
<dbReference type="PANTHER" id="PTHR43495:SF5">
    <property type="entry name" value="GAMMA-AMINOBUTYRIC ACID PERMEASE"/>
    <property type="match status" value="1"/>
</dbReference>
<feature type="transmembrane region" description="Helical" evidence="8">
    <location>
        <begin position="342"/>
        <end position="359"/>
    </location>
</feature>
<feature type="domain" description="Amino acid permease/ SLC12A" evidence="9">
    <location>
        <begin position="26"/>
        <end position="454"/>
    </location>
</feature>
<dbReference type="RefSeq" id="WP_003897591.1">
    <property type="nucleotide sequence ID" value="NZ_CP027541.1"/>
</dbReference>
<feature type="transmembrane region" description="Helical" evidence="8">
    <location>
        <begin position="134"/>
        <end position="155"/>
    </location>
</feature>
<dbReference type="Pfam" id="PF00324">
    <property type="entry name" value="AA_permease"/>
    <property type="match status" value="1"/>
</dbReference>
<dbReference type="PROSITE" id="PS00218">
    <property type="entry name" value="AMINO_ACID_PERMEASE_1"/>
    <property type="match status" value="1"/>
</dbReference>
<reference evidence="11" key="2">
    <citation type="submission" date="2018-03" db="EMBL/GenBank/DDBJ databases">
        <authorList>
            <person name="Derbyshire K."/>
            <person name="Gray T.A."/>
            <person name="Champion M."/>
        </authorList>
    </citation>
    <scope>NUCLEOTIDE SEQUENCE [LARGE SCALE GENOMIC DNA]</scope>
    <source>
        <strain evidence="11">MKD8</strain>
    </source>
</reference>
<dbReference type="PANTHER" id="PTHR43495">
    <property type="entry name" value="GABA PERMEASE"/>
    <property type="match status" value="1"/>
</dbReference>
<evidence type="ECO:0000256" key="5">
    <source>
        <dbReference type="ARBA" id="ARBA00022970"/>
    </source>
</evidence>
<keyword evidence="6 8" id="KW-1133">Transmembrane helix</keyword>
<evidence type="ECO:0000256" key="1">
    <source>
        <dbReference type="ARBA" id="ARBA00004141"/>
    </source>
</evidence>
<dbReference type="Proteomes" id="UP000011200">
    <property type="component" value="Chromosome"/>
</dbReference>
<dbReference type="GO" id="GO:0006865">
    <property type="term" value="P:amino acid transport"/>
    <property type="evidence" value="ECO:0007669"/>
    <property type="project" value="UniProtKB-KW"/>
</dbReference>
<dbReference type="PIRSF" id="PIRSF006060">
    <property type="entry name" value="AA_transporter"/>
    <property type="match status" value="1"/>
</dbReference>
<feature type="transmembrane region" description="Helical" evidence="8">
    <location>
        <begin position="205"/>
        <end position="226"/>
    </location>
</feature>
<reference evidence="10 11" key="1">
    <citation type="journal article" date="2013" name="Genome Announc.">
        <title>Draft genome sequence of MKD8, a conjugal recipient Mycobacterium smegmatis strain.</title>
        <authorList>
            <person name="Gray T.A."/>
            <person name="Palumbo M.J."/>
            <person name="Derbyshire K.M."/>
        </authorList>
    </citation>
    <scope>NUCLEOTIDE SEQUENCE [LARGE SCALE GENOMIC DNA]</scope>
    <source>
        <strain evidence="10 11">MKD8</strain>
    </source>
</reference>
<feature type="transmembrane region" description="Helical" evidence="8">
    <location>
        <begin position="435"/>
        <end position="453"/>
    </location>
</feature>
<keyword evidence="7 8" id="KW-0472">Membrane</keyword>
<feature type="transmembrane region" description="Helical" evidence="8">
    <location>
        <begin position="54"/>
        <end position="73"/>
    </location>
</feature>
<dbReference type="InterPro" id="IPR004840">
    <property type="entry name" value="Amino_acid_permease_CS"/>
</dbReference>
<dbReference type="EMBL" id="CP027541">
    <property type="protein sequence ID" value="AWT57008.1"/>
    <property type="molecule type" value="Genomic_DNA"/>
</dbReference>